<comment type="caution">
    <text evidence="2">The sequence shown here is derived from an EMBL/GenBank/DDBJ whole genome shotgun (WGS) entry which is preliminary data.</text>
</comment>
<evidence type="ECO:0000256" key="1">
    <source>
        <dbReference type="SAM" id="SignalP"/>
    </source>
</evidence>
<gene>
    <name evidence="2" type="ORF">SAMN06265373_11082</name>
</gene>
<reference evidence="2 3" key="1">
    <citation type="submission" date="2017-05" db="EMBL/GenBank/DDBJ databases">
        <authorList>
            <person name="Varghese N."/>
            <person name="Submissions S."/>
        </authorList>
    </citation>
    <scope>NUCLEOTIDE SEQUENCE [LARGE SCALE GENOMIC DNA]</scope>
    <source>
        <strain evidence="2 3">DSM 29734</strain>
    </source>
</reference>
<accession>A0ABY1PIW9</accession>
<feature type="chain" id="PRO_5047310961" description="DUF4384 domain-containing protein" evidence="1">
    <location>
        <begin position="21"/>
        <end position="467"/>
    </location>
</feature>
<sequence length="467" mass="49486">MVLATFGSLVLHGAAASLGAALVVPTPVPQQTLPDSMLSLTSLTVTRSDARPTTPDTQHLQADGLSAVVAPALSSRDAVQASHVTARASLTSPILKSAATPTARLMETKINPATQDPLVTVHARIPALSTDADPAKAEPLISPPIVATSQAVPSQIAADLQELKLNTAKPASVTIHSTAPASPQYLAQRPAAPRVSAAFDWNGAPSFDAASLDTVSAFLRPGSSAGQNMRDTLAAALKAPKCARVQSAFDPESGTLALRGHLRDEAQRAPLLASVSEQLGDSLPLNDQLLILPAPQCTILALLDQLDLPQSEEQFTDQMLVGDTAQVQTYDFVAGQRLIIDLEAPDYPAFVYLDYFDSNGNVIHLVPSAQRPLQAYDPAALFSIGRPDPDTGATPALVLEIAPPFGQDIAVAYAASHPLYVGLRPFIEPAAAYLTFLQDRISQVRTTHADFRGEWAYLFVVTRQKRN</sequence>
<dbReference type="Proteomes" id="UP001157961">
    <property type="component" value="Unassembled WGS sequence"/>
</dbReference>
<feature type="signal peptide" evidence="1">
    <location>
        <begin position="1"/>
        <end position="20"/>
    </location>
</feature>
<organism evidence="2 3">
    <name type="scientific">Shimia sagamensis</name>
    <dbReference type="NCBI Taxonomy" id="1566352"/>
    <lineage>
        <taxon>Bacteria</taxon>
        <taxon>Pseudomonadati</taxon>
        <taxon>Pseudomonadota</taxon>
        <taxon>Alphaproteobacteria</taxon>
        <taxon>Rhodobacterales</taxon>
        <taxon>Roseobacteraceae</taxon>
    </lineage>
</organism>
<evidence type="ECO:0000313" key="3">
    <source>
        <dbReference type="Proteomes" id="UP001157961"/>
    </source>
</evidence>
<evidence type="ECO:0000313" key="2">
    <source>
        <dbReference type="EMBL" id="SMP34744.1"/>
    </source>
</evidence>
<dbReference type="RefSeq" id="WP_283427763.1">
    <property type="nucleotide sequence ID" value="NZ_FXTY01000010.1"/>
</dbReference>
<keyword evidence="3" id="KW-1185">Reference proteome</keyword>
<name>A0ABY1PIW9_9RHOB</name>
<proteinExistence type="predicted"/>
<dbReference type="EMBL" id="FXTY01000010">
    <property type="protein sequence ID" value="SMP34744.1"/>
    <property type="molecule type" value="Genomic_DNA"/>
</dbReference>
<evidence type="ECO:0008006" key="4">
    <source>
        <dbReference type="Google" id="ProtNLM"/>
    </source>
</evidence>
<keyword evidence="1" id="KW-0732">Signal</keyword>
<protein>
    <recommendedName>
        <fullName evidence="4">DUF4384 domain-containing protein</fullName>
    </recommendedName>
</protein>